<evidence type="ECO:0000256" key="12">
    <source>
        <dbReference type="SAM" id="Phobius"/>
    </source>
</evidence>
<evidence type="ECO:0000256" key="6">
    <source>
        <dbReference type="ARBA" id="ARBA00023136"/>
    </source>
</evidence>
<dbReference type="SUPFAM" id="SSF48726">
    <property type="entry name" value="Immunoglobulin"/>
    <property type="match status" value="3"/>
</dbReference>
<evidence type="ECO:0000256" key="7">
    <source>
        <dbReference type="ARBA" id="ARBA00023157"/>
    </source>
</evidence>
<dbReference type="InterPro" id="IPR007110">
    <property type="entry name" value="Ig-like_dom"/>
</dbReference>
<dbReference type="InterPro" id="IPR013783">
    <property type="entry name" value="Ig-like_fold"/>
</dbReference>
<dbReference type="CDD" id="cd00096">
    <property type="entry name" value="Ig"/>
    <property type="match status" value="1"/>
</dbReference>
<sequence>MALAFLDRDGIFTALILLGIVAISGQQTGVAPHVRQSSPPRDVKPVGAEEVKLMCNVKDAQNYTWYKDNKRILLPRVRYFVKTDRYLRITNVVKSDSGVFVCVASNSYGSVNCTIRLIVEDPTVSPTNITGEKPQFLYPNQMKLIKSKYKEGDKFTLMCDAKGVPTPVVTWYKDGKIFTGRHGSGEVIKPDEYDYKINFFGVDIKDKGNYTCIVKNDYGRLTHSYTFDVTEIVRSVPQIVIIWEQMGPVYAGSNVELFCNILTKDPNTRFRWYYSNANVPDHKKLGVLINQSLYDLSRYRSDESWPKWKLKLLLKNVSGADSGWYGCQAENVVGNGSRQTKLNVTNKPIIPSVTGTPQTTNIADTQTPAPRSKSTGSPHLLSQLEIILFSVGAFIMIVVVICIVWCCVRMRNRRKSLKLQEVKYNVAGESVAIEPQSFAPRTLSVSSTGSAALFMRQRSIRGRLESRLTQVRIGSDYV</sequence>
<evidence type="ECO:0000256" key="1">
    <source>
        <dbReference type="ARBA" id="ARBA00004167"/>
    </source>
</evidence>
<dbReference type="Pfam" id="PF13927">
    <property type="entry name" value="Ig_3"/>
    <property type="match status" value="1"/>
</dbReference>
<evidence type="ECO:0000256" key="5">
    <source>
        <dbReference type="ARBA" id="ARBA00022989"/>
    </source>
</evidence>
<keyword evidence="15" id="KW-0808">Transferase</keyword>
<dbReference type="OrthoDB" id="4062651at2759"/>
<gene>
    <name evidence="15" type="primary">FGFR2_2</name>
    <name evidence="15" type="ORF">OS493_025450</name>
</gene>
<name>A0A9W9YPD2_9CNID</name>
<dbReference type="InterPro" id="IPR036179">
    <property type="entry name" value="Ig-like_dom_sf"/>
</dbReference>
<keyword evidence="2 12" id="KW-0812">Transmembrane</keyword>
<accession>A0A9W9YPD2</accession>
<dbReference type="InterPro" id="IPR003599">
    <property type="entry name" value="Ig_sub"/>
</dbReference>
<keyword evidence="6 12" id="KW-0472">Membrane</keyword>
<feature type="region of interest" description="Disordered" evidence="11">
    <location>
        <begin position="348"/>
        <end position="376"/>
    </location>
</feature>
<dbReference type="Gene3D" id="2.60.40.10">
    <property type="entry name" value="Immunoglobulins"/>
    <property type="match status" value="3"/>
</dbReference>
<evidence type="ECO:0000256" key="10">
    <source>
        <dbReference type="ARBA" id="ARBA00023319"/>
    </source>
</evidence>
<dbReference type="FunFam" id="2.60.40.10:FF:000016">
    <property type="entry name" value="Fibroblast growth factor receptor"/>
    <property type="match status" value="1"/>
</dbReference>
<evidence type="ECO:0000313" key="15">
    <source>
        <dbReference type="EMBL" id="KAJ7356341.1"/>
    </source>
</evidence>
<proteinExistence type="predicted"/>
<feature type="domain" description="Ig-like" evidence="14">
    <location>
        <begin position="134"/>
        <end position="230"/>
    </location>
</feature>
<evidence type="ECO:0000256" key="11">
    <source>
        <dbReference type="SAM" id="MobiDB-lite"/>
    </source>
</evidence>
<feature type="signal peptide" evidence="13">
    <location>
        <begin position="1"/>
        <end position="25"/>
    </location>
</feature>
<evidence type="ECO:0000313" key="16">
    <source>
        <dbReference type="Proteomes" id="UP001163046"/>
    </source>
</evidence>
<feature type="chain" id="PRO_5040901252" evidence="13">
    <location>
        <begin position="26"/>
        <end position="478"/>
    </location>
</feature>
<dbReference type="SMART" id="SM00409">
    <property type="entry name" value="IG"/>
    <property type="match status" value="3"/>
</dbReference>
<evidence type="ECO:0000256" key="3">
    <source>
        <dbReference type="ARBA" id="ARBA00022729"/>
    </source>
</evidence>
<keyword evidence="9" id="KW-0325">Glycoprotein</keyword>
<protein>
    <submittedName>
        <fullName evidence="15">Fibroblast growth factor receptor 2</fullName>
        <ecNumber evidence="15">2.7.10.1</ecNumber>
    </submittedName>
</protein>
<dbReference type="GO" id="GO:0004714">
    <property type="term" value="F:transmembrane receptor protein tyrosine kinase activity"/>
    <property type="evidence" value="ECO:0007669"/>
    <property type="project" value="UniProtKB-EC"/>
</dbReference>
<dbReference type="EMBL" id="MU827322">
    <property type="protein sequence ID" value="KAJ7356341.1"/>
    <property type="molecule type" value="Genomic_DNA"/>
</dbReference>
<dbReference type="SMART" id="SM00408">
    <property type="entry name" value="IGc2"/>
    <property type="match status" value="3"/>
</dbReference>
<reference evidence="15" key="1">
    <citation type="submission" date="2023-01" db="EMBL/GenBank/DDBJ databases">
        <title>Genome assembly of the deep-sea coral Lophelia pertusa.</title>
        <authorList>
            <person name="Herrera S."/>
            <person name="Cordes E."/>
        </authorList>
    </citation>
    <scope>NUCLEOTIDE SEQUENCE</scope>
    <source>
        <strain evidence="15">USNM1676648</strain>
        <tissue evidence="15">Polyp</tissue>
    </source>
</reference>
<dbReference type="EC" id="2.7.10.1" evidence="15"/>
<dbReference type="GO" id="GO:0016020">
    <property type="term" value="C:membrane"/>
    <property type="evidence" value="ECO:0007669"/>
    <property type="project" value="UniProtKB-SubCell"/>
</dbReference>
<keyword evidence="10" id="KW-0393">Immunoglobulin domain</keyword>
<evidence type="ECO:0000256" key="13">
    <source>
        <dbReference type="SAM" id="SignalP"/>
    </source>
</evidence>
<keyword evidence="4" id="KW-0677">Repeat</keyword>
<feature type="domain" description="Ig-like" evidence="14">
    <location>
        <begin position="32"/>
        <end position="125"/>
    </location>
</feature>
<evidence type="ECO:0000256" key="2">
    <source>
        <dbReference type="ARBA" id="ARBA00022692"/>
    </source>
</evidence>
<keyword evidence="3 13" id="KW-0732">Signal</keyword>
<evidence type="ECO:0000259" key="14">
    <source>
        <dbReference type="PROSITE" id="PS50835"/>
    </source>
</evidence>
<dbReference type="PANTHER" id="PTHR46013:SF7">
    <property type="entry name" value="IG-LIKE DOMAIN-CONTAINING PROTEIN"/>
    <property type="match status" value="1"/>
</dbReference>
<feature type="transmembrane region" description="Helical" evidence="12">
    <location>
        <begin position="386"/>
        <end position="408"/>
    </location>
</feature>
<keyword evidence="8 15" id="KW-0675">Receptor</keyword>
<feature type="domain" description="Ig-like" evidence="14">
    <location>
        <begin position="237"/>
        <end position="345"/>
    </location>
</feature>
<comment type="subcellular location">
    <subcellularLocation>
        <location evidence="1">Membrane</location>
        <topology evidence="1">Single-pass membrane protein</topology>
    </subcellularLocation>
</comment>
<keyword evidence="5 12" id="KW-1133">Transmembrane helix</keyword>
<feature type="compositionally biased region" description="Polar residues" evidence="11">
    <location>
        <begin position="353"/>
        <end position="376"/>
    </location>
</feature>
<evidence type="ECO:0000256" key="9">
    <source>
        <dbReference type="ARBA" id="ARBA00023180"/>
    </source>
</evidence>
<comment type="caution">
    <text evidence="15">The sequence shown here is derived from an EMBL/GenBank/DDBJ whole genome shotgun (WGS) entry which is preliminary data.</text>
</comment>
<dbReference type="Proteomes" id="UP001163046">
    <property type="component" value="Unassembled WGS sequence"/>
</dbReference>
<dbReference type="PANTHER" id="PTHR46013">
    <property type="entry name" value="VASCULAR CELL ADHESION MOLECULE 1"/>
    <property type="match status" value="1"/>
</dbReference>
<keyword evidence="16" id="KW-1185">Reference proteome</keyword>
<keyword evidence="7" id="KW-1015">Disulfide bond</keyword>
<dbReference type="PROSITE" id="PS50835">
    <property type="entry name" value="IG_LIKE"/>
    <property type="match status" value="3"/>
</dbReference>
<organism evidence="15 16">
    <name type="scientific">Desmophyllum pertusum</name>
    <dbReference type="NCBI Taxonomy" id="174260"/>
    <lineage>
        <taxon>Eukaryota</taxon>
        <taxon>Metazoa</taxon>
        <taxon>Cnidaria</taxon>
        <taxon>Anthozoa</taxon>
        <taxon>Hexacorallia</taxon>
        <taxon>Scleractinia</taxon>
        <taxon>Caryophylliina</taxon>
        <taxon>Caryophylliidae</taxon>
        <taxon>Desmophyllum</taxon>
    </lineage>
</organism>
<evidence type="ECO:0000256" key="4">
    <source>
        <dbReference type="ARBA" id="ARBA00022737"/>
    </source>
</evidence>
<dbReference type="AlphaFoldDB" id="A0A9W9YPD2"/>
<dbReference type="Pfam" id="PF07679">
    <property type="entry name" value="I-set"/>
    <property type="match status" value="1"/>
</dbReference>
<evidence type="ECO:0000256" key="8">
    <source>
        <dbReference type="ARBA" id="ARBA00023170"/>
    </source>
</evidence>
<dbReference type="InterPro" id="IPR003598">
    <property type="entry name" value="Ig_sub2"/>
</dbReference>
<dbReference type="InterPro" id="IPR013098">
    <property type="entry name" value="Ig_I-set"/>
</dbReference>